<accession>F5YMN0</accession>
<reference evidence="2 3" key="2">
    <citation type="journal article" date="2011" name="ISME J.">
        <title>RNA-seq reveals cooperative metabolic interactions between two termite-gut spirochete species in co-culture.</title>
        <authorList>
            <person name="Rosenthal A.Z."/>
            <person name="Matson E.G."/>
            <person name="Eldar A."/>
            <person name="Leadbetter J.R."/>
        </authorList>
    </citation>
    <scope>NUCLEOTIDE SEQUENCE [LARGE SCALE GENOMIC DNA]</scope>
    <source>
        <strain evidence="3">ATCC BAA-887 / DSM 12427 / ZAS-2</strain>
    </source>
</reference>
<reference evidence="3" key="1">
    <citation type="submission" date="2009-12" db="EMBL/GenBank/DDBJ databases">
        <title>Complete sequence of Treponema primitia strain ZAS-2.</title>
        <authorList>
            <person name="Tetu S.G."/>
            <person name="Matson E."/>
            <person name="Ren Q."/>
            <person name="Seshadri R."/>
            <person name="Elbourne L."/>
            <person name="Hassan K.A."/>
            <person name="Durkin A."/>
            <person name="Radune D."/>
            <person name="Mohamoud Y."/>
            <person name="Shay R."/>
            <person name="Jin S."/>
            <person name="Zhang X."/>
            <person name="Lucey K."/>
            <person name="Ballor N.R."/>
            <person name="Ottesen E."/>
            <person name="Rosenthal R."/>
            <person name="Allen A."/>
            <person name="Leadbetter J.R."/>
            <person name="Paulsen I.T."/>
        </authorList>
    </citation>
    <scope>NUCLEOTIDE SEQUENCE [LARGE SCALE GENOMIC DNA]</scope>
    <source>
        <strain evidence="3">ATCC BAA-887 / DSM 12427 / ZAS-2</strain>
    </source>
</reference>
<gene>
    <name evidence="2" type="ordered locus">TREPR_3077</name>
</gene>
<evidence type="ECO:0000256" key="1">
    <source>
        <dbReference type="SAM" id="Phobius"/>
    </source>
</evidence>
<dbReference type="KEGG" id="tpi:TREPR_3077"/>
<name>F5YMN0_TREPZ</name>
<feature type="transmembrane region" description="Helical" evidence="1">
    <location>
        <begin position="25"/>
        <end position="49"/>
    </location>
</feature>
<protein>
    <submittedName>
        <fullName evidence="2">Uncharacterized protein</fullName>
    </submittedName>
</protein>
<organism evidence="2 3">
    <name type="scientific">Treponema primitia (strain ATCC BAA-887 / DSM 12427 / ZAS-2)</name>
    <dbReference type="NCBI Taxonomy" id="545694"/>
    <lineage>
        <taxon>Bacteria</taxon>
        <taxon>Pseudomonadati</taxon>
        <taxon>Spirochaetota</taxon>
        <taxon>Spirochaetia</taxon>
        <taxon>Spirochaetales</taxon>
        <taxon>Treponemataceae</taxon>
        <taxon>Treponema</taxon>
    </lineage>
</organism>
<evidence type="ECO:0000313" key="3">
    <source>
        <dbReference type="Proteomes" id="UP000009223"/>
    </source>
</evidence>
<dbReference type="Proteomes" id="UP000009223">
    <property type="component" value="Chromosome"/>
</dbReference>
<dbReference type="STRING" id="545694.TREPR_3077"/>
<sequence>MLSITAVETADRNSGTLFRDIKPGIFFWGGKCLTLFLQDATVIVSYYFYSVYRTLA</sequence>
<dbReference type="HOGENOM" id="CLU_3012988_0_0_12"/>
<evidence type="ECO:0000313" key="2">
    <source>
        <dbReference type="EMBL" id="AEF85061.1"/>
    </source>
</evidence>
<proteinExistence type="predicted"/>
<keyword evidence="1" id="KW-1133">Transmembrane helix</keyword>
<dbReference type="AlphaFoldDB" id="F5YMN0"/>
<keyword evidence="1" id="KW-0812">Transmembrane</keyword>
<keyword evidence="1" id="KW-0472">Membrane</keyword>
<keyword evidence="3" id="KW-1185">Reference proteome</keyword>
<dbReference type="EMBL" id="CP001843">
    <property type="protein sequence ID" value="AEF85061.1"/>
    <property type="molecule type" value="Genomic_DNA"/>
</dbReference>